<evidence type="ECO:0000313" key="4">
    <source>
        <dbReference type="EMBL" id="MDH4571409.1"/>
    </source>
</evidence>
<dbReference type="RefSeq" id="WP_110715269.1">
    <property type="nucleotide sequence ID" value="NZ_PGFS01000001.1"/>
</dbReference>
<dbReference type="SUPFAM" id="SSF51735">
    <property type="entry name" value="NAD(P)-binding Rossmann-fold domains"/>
    <property type="match status" value="1"/>
</dbReference>
<sequence length="235" mass="24887">MKLKDAVVLVTGANRGLGKAFAERALTLGAKKVYGAARNPDGVAIPGVIPVQMDVTSPDEVKIAAKRCHDVTLLINNAGIADSRPLLDAEAEIAMQAELAVNLFGPLRVTKAFAPVLKANGGGGIINVLSVASWINTPFLSTYGVSKAAAWSLTNGLRHALTEQQTQVLALHVGFIDTDLTRDLDVPKTAPGEVVDTTYAALEANAREVLADEISRSVHQSLSDSPEIYQLPLER</sequence>
<dbReference type="Proteomes" id="UP001162135">
    <property type="component" value="Unassembled WGS sequence"/>
</dbReference>
<comment type="similarity">
    <text evidence="1 3">Belongs to the short-chain dehydrogenases/reductases (SDR) family.</text>
</comment>
<dbReference type="PRINTS" id="PR00081">
    <property type="entry name" value="GDHRDH"/>
</dbReference>
<dbReference type="InterPro" id="IPR002347">
    <property type="entry name" value="SDR_fam"/>
</dbReference>
<organism evidence="4 5">
    <name type="scientific">Salinicola acroporae</name>
    <dbReference type="NCBI Taxonomy" id="1541440"/>
    <lineage>
        <taxon>Bacteria</taxon>
        <taxon>Pseudomonadati</taxon>
        <taxon>Pseudomonadota</taxon>
        <taxon>Gammaproteobacteria</taxon>
        <taxon>Oceanospirillales</taxon>
        <taxon>Halomonadaceae</taxon>
        <taxon>Salinicola</taxon>
    </lineage>
</organism>
<protein>
    <submittedName>
        <fullName evidence="4">Short-chain dehydrogenase</fullName>
    </submittedName>
</protein>
<dbReference type="Gene3D" id="3.40.50.720">
    <property type="entry name" value="NAD(P)-binding Rossmann-like Domain"/>
    <property type="match status" value="1"/>
</dbReference>
<comment type="caution">
    <text evidence="4">The sequence shown here is derived from an EMBL/GenBank/DDBJ whole genome shotgun (WGS) entry which is preliminary data.</text>
</comment>
<dbReference type="PANTHER" id="PTHR43391">
    <property type="entry name" value="RETINOL DEHYDROGENASE-RELATED"/>
    <property type="match status" value="1"/>
</dbReference>
<evidence type="ECO:0000256" key="3">
    <source>
        <dbReference type="RuleBase" id="RU000363"/>
    </source>
</evidence>
<evidence type="ECO:0000313" key="5">
    <source>
        <dbReference type="Proteomes" id="UP001162135"/>
    </source>
</evidence>
<reference evidence="4" key="2">
    <citation type="submission" date="2017-11" db="EMBL/GenBank/DDBJ databases">
        <authorList>
            <person name="Das S.K."/>
        </authorList>
    </citation>
    <scope>NUCLEOTIDE SEQUENCE</scope>
    <source>
        <strain evidence="4">S4-41</strain>
    </source>
</reference>
<dbReference type="PRINTS" id="PR00080">
    <property type="entry name" value="SDRFAMILY"/>
</dbReference>
<evidence type="ECO:0000256" key="2">
    <source>
        <dbReference type="ARBA" id="ARBA00023002"/>
    </source>
</evidence>
<dbReference type="EMBL" id="PGFS01000001">
    <property type="protein sequence ID" value="MDH4571409.1"/>
    <property type="molecule type" value="Genomic_DNA"/>
</dbReference>
<dbReference type="PROSITE" id="PS00061">
    <property type="entry name" value="ADH_SHORT"/>
    <property type="match status" value="1"/>
</dbReference>
<gene>
    <name evidence="4" type="ORF">CUR86_02315</name>
</gene>
<accession>A0ABT6I1V7</accession>
<dbReference type="NCBIfam" id="NF006117">
    <property type="entry name" value="PRK08264.1-3"/>
    <property type="match status" value="1"/>
</dbReference>
<dbReference type="InterPro" id="IPR020904">
    <property type="entry name" value="Sc_DH/Rdtase_CS"/>
</dbReference>
<proteinExistence type="inferred from homology"/>
<keyword evidence="2" id="KW-0560">Oxidoreductase</keyword>
<dbReference type="PANTHER" id="PTHR43391:SF91">
    <property type="entry name" value="OS04G0390700 PROTEIN"/>
    <property type="match status" value="1"/>
</dbReference>
<name>A0ABT6I1V7_9GAMM</name>
<reference evidence="4" key="1">
    <citation type="journal article" date="2015" name="Antonie Van Leeuwenhoek">
        <title>Comparative 16S rRNA signatures and multilocus sequence analysis for the genus Salinicola and description of Salinicola acroporae sp. nov., isolated from coral Acropora digitifera.</title>
        <authorList>
            <person name="Lepcha R.T."/>
            <person name="Poddar A."/>
            <person name="Schumann P."/>
            <person name="Das S.K."/>
        </authorList>
    </citation>
    <scope>NUCLEOTIDE SEQUENCE</scope>
    <source>
        <strain evidence="4">S4-41</strain>
    </source>
</reference>
<evidence type="ECO:0000256" key="1">
    <source>
        <dbReference type="ARBA" id="ARBA00006484"/>
    </source>
</evidence>
<dbReference type="NCBIfam" id="NF006119">
    <property type="entry name" value="PRK08264.1-5"/>
    <property type="match status" value="1"/>
</dbReference>
<keyword evidence="5" id="KW-1185">Reference proteome</keyword>
<dbReference type="InterPro" id="IPR036291">
    <property type="entry name" value="NAD(P)-bd_dom_sf"/>
</dbReference>
<dbReference type="Pfam" id="PF00106">
    <property type="entry name" value="adh_short"/>
    <property type="match status" value="1"/>
</dbReference>